<protein>
    <recommendedName>
        <fullName evidence="3">Phytanoyl-CoA dioxygenase</fullName>
    </recommendedName>
</protein>
<proteinExistence type="predicted"/>
<comment type="caution">
    <text evidence="1">The sequence shown here is derived from an EMBL/GenBank/DDBJ whole genome shotgun (WGS) entry which is preliminary data.</text>
</comment>
<evidence type="ECO:0008006" key="3">
    <source>
        <dbReference type="Google" id="ProtNLM"/>
    </source>
</evidence>
<accession>A0A2H0BI45</accession>
<dbReference type="Pfam" id="PF05721">
    <property type="entry name" value="PhyH"/>
    <property type="match status" value="1"/>
</dbReference>
<dbReference type="InterPro" id="IPR008775">
    <property type="entry name" value="Phytyl_CoA_dOase-like"/>
</dbReference>
<sequence length="84" mass="9371">MDEHSVYRDLIGQAVPIEAAVGDILIFDSLAFHTVGTNRTDTPRTSLILGYTAVDELLPLEEPNPYRTIVRGERLYRGNIAQLT</sequence>
<gene>
    <name evidence="1" type="ORF">COX05_01805</name>
</gene>
<dbReference type="EMBL" id="PCSU01000026">
    <property type="protein sequence ID" value="PIP56688.1"/>
    <property type="molecule type" value="Genomic_DNA"/>
</dbReference>
<name>A0A2H0BI45_UNCKA</name>
<dbReference type="SUPFAM" id="SSF51197">
    <property type="entry name" value="Clavaminate synthase-like"/>
    <property type="match status" value="1"/>
</dbReference>
<dbReference type="AlphaFoldDB" id="A0A2H0BI45"/>
<dbReference type="GO" id="GO:0016706">
    <property type="term" value="F:2-oxoglutarate-dependent dioxygenase activity"/>
    <property type="evidence" value="ECO:0007669"/>
    <property type="project" value="UniProtKB-ARBA"/>
</dbReference>
<dbReference type="Gene3D" id="2.60.120.620">
    <property type="entry name" value="q2cbj1_9rhob like domain"/>
    <property type="match status" value="1"/>
</dbReference>
<dbReference type="Proteomes" id="UP000228495">
    <property type="component" value="Unassembled WGS sequence"/>
</dbReference>
<reference evidence="1 2" key="1">
    <citation type="submission" date="2017-09" db="EMBL/GenBank/DDBJ databases">
        <title>Depth-based differentiation of microbial function through sediment-hosted aquifers and enrichment of novel symbionts in the deep terrestrial subsurface.</title>
        <authorList>
            <person name="Probst A.J."/>
            <person name="Ladd B."/>
            <person name="Jarett J.K."/>
            <person name="Geller-Mcgrath D.E."/>
            <person name="Sieber C.M."/>
            <person name="Emerson J.B."/>
            <person name="Anantharaman K."/>
            <person name="Thomas B.C."/>
            <person name="Malmstrom R."/>
            <person name="Stieglmeier M."/>
            <person name="Klingl A."/>
            <person name="Woyke T."/>
            <person name="Ryan C.M."/>
            <person name="Banfield J.F."/>
        </authorList>
    </citation>
    <scope>NUCLEOTIDE SEQUENCE [LARGE SCALE GENOMIC DNA]</scope>
    <source>
        <strain evidence="1">CG22_combo_CG10-13_8_21_14_all_39_12</strain>
    </source>
</reference>
<evidence type="ECO:0000313" key="1">
    <source>
        <dbReference type="EMBL" id="PIP56688.1"/>
    </source>
</evidence>
<evidence type="ECO:0000313" key="2">
    <source>
        <dbReference type="Proteomes" id="UP000228495"/>
    </source>
</evidence>
<organism evidence="1 2">
    <name type="scientific">candidate division WWE3 bacterium CG22_combo_CG10-13_8_21_14_all_39_12</name>
    <dbReference type="NCBI Taxonomy" id="1975094"/>
    <lineage>
        <taxon>Bacteria</taxon>
        <taxon>Katanobacteria</taxon>
    </lineage>
</organism>